<proteinExistence type="predicted"/>
<reference evidence="1 2" key="1">
    <citation type="journal article" date="2023" name="J. Phycol.">
        <title>Chrysosporum ovalisporum is synonymous with the true-branching cyanobacterium Umezakia natans (Nostocales/Aphanizomenonaceae).</title>
        <authorList>
            <person name="McGregor G.B."/>
            <person name="Sendall B.C."/>
            <person name="Niiyama Y."/>
            <person name="Tuji A."/>
            <person name="Willis A."/>
        </authorList>
    </citation>
    <scope>NUCLEOTIDE SEQUENCE [LARGE SCALE GENOMIC DNA]</scope>
    <source>
        <strain evidence="1 2">ANA360D</strain>
    </source>
</reference>
<gene>
    <name evidence="1" type="ORF">NWP17_01300</name>
</gene>
<name>A0AA43GNW3_9CYAN</name>
<evidence type="ECO:0000313" key="2">
    <source>
        <dbReference type="Proteomes" id="UP001159387"/>
    </source>
</evidence>
<sequence length="51" mass="5657">MTQELTDLRNSIIQGRYADALAIVDELEGMSKKVIGIANTGNQWFQGFAQN</sequence>
<organism evidence="1 2">
    <name type="scientific">Chrysosporum bergii ANA360D</name>
    <dbReference type="NCBI Taxonomy" id="617107"/>
    <lineage>
        <taxon>Bacteria</taxon>
        <taxon>Bacillati</taxon>
        <taxon>Cyanobacteriota</taxon>
        <taxon>Cyanophyceae</taxon>
        <taxon>Nostocales</taxon>
        <taxon>Nodulariaceae</taxon>
        <taxon>Chrysosporum</taxon>
    </lineage>
</organism>
<dbReference type="RefSeq" id="WP_280653185.1">
    <property type="nucleotide sequence ID" value="NZ_JANQDH010000012.1"/>
</dbReference>
<dbReference type="AlphaFoldDB" id="A0AA43GNW3"/>
<evidence type="ECO:0000313" key="1">
    <source>
        <dbReference type="EMBL" id="MDH6059092.1"/>
    </source>
</evidence>
<accession>A0AA43GNW3</accession>
<dbReference type="EMBL" id="JANQDH010000012">
    <property type="protein sequence ID" value="MDH6059092.1"/>
    <property type="molecule type" value="Genomic_DNA"/>
</dbReference>
<comment type="caution">
    <text evidence="1">The sequence shown here is derived from an EMBL/GenBank/DDBJ whole genome shotgun (WGS) entry which is preliminary data.</text>
</comment>
<protein>
    <submittedName>
        <fullName evidence="1">Uncharacterized protein</fullName>
    </submittedName>
</protein>
<keyword evidence="2" id="KW-1185">Reference proteome</keyword>
<dbReference type="Proteomes" id="UP001159387">
    <property type="component" value="Unassembled WGS sequence"/>
</dbReference>